<reference evidence="6" key="1">
    <citation type="submission" date="2021-05" db="EMBL/GenBank/DDBJ databases">
        <title>A free-living protist that lacks canonical eukaryotic 1 DNA replication and segregation systems.</title>
        <authorList>
            <person name="Salas-Leiva D.E."/>
            <person name="Tromer E.C."/>
            <person name="Curtis B.A."/>
            <person name="Jerlstrom-Hultqvist J."/>
            <person name="Kolisko M."/>
            <person name="Yi Z."/>
            <person name="Salas-Leiva J.S."/>
            <person name="Gallot-Lavallee L."/>
            <person name="Kops G.J.P.L."/>
            <person name="Archibald J.M."/>
            <person name="Simpson A.G.B."/>
            <person name="Roger A.J."/>
        </authorList>
    </citation>
    <scope>NUCLEOTIDE SEQUENCE</scope>
    <source>
        <strain evidence="6">BICM</strain>
    </source>
</reference>
<dbReference type="PANTHER" id="PTHR12917">
    <property type="entry name" value="ASPARTYL PROTEASE DDI-RELATED"/>
    <property type="match status" value="1"/>
</dbReference>
<name>A0A8J6BWW3_9EUKA</name>
<sequence>MRVAVNVAIGDALEFDIPDDLTIRDLKALIVEETGAQGVASIFLHRQGAAITDDAVLSSIDPGNDEVSISMINTNRLIASTTQHRQTDRARQARQQRVLDEALTNALEEHPESFIQVCMLYVPVFVNGVQCLGFVDTGAQQSIMSNSLARRASIDHLIDPRLKGRLIGVGQAETPGRIMSTPIKIGDGFYPSSFSVLPEGTDGMDTEIILGLDFLRRHRARVDLGARSLTLSSGREEYTIPFLEEQQLPEDKRPKHAAVFSQMPGETQRPPPQQQALAMAVLEGKVGQLVAMGFDAGRARSALVSAQGDLDRALTQLLSE</sequence>
<dbReference type="SUPFAM" id="SSF54236">
    <property type="entry name" value="Ubiquitin-like"/>
    <property type="match status" value="1"/>
</dbReference>
<keyword evidence="7" id="KW-1185">Reference proteome</keyword>
<dbReference type="AlphaFoldDB" id="A0A8J6BWW3"/>
<dbReference type="InterPro" id="IPR021109">
    <property type="entry name" value="Peptidase_aspartic_dom_sf"/>
</dbReference>
<dbReference type="CDD" id="cd14291">
    <property type="entry name" value="UBA1_NUB1_like"/>
    <property type="match status" value="1"/>
</dbReference>
<dbReference type="Proteomes" id="UP000717585">
    <property type="component" value="Unassembled WGS sequence"/>
</dbReference>
<keyword evidence="2 6" id="KW-0645">Protease</keyword>
<dbReference type="InterPro" id="IPR015940">
    <property type="entry name" value="UBA"/>
</dbReference>
<keyword evidence="4" id="KW-0378">Hydrolase</keyword>
<dbReference type="InterPro" id="IPR019103">
    <property type="entry name" value="Peptidase_aspartic_DDI1-type"/>
</dbReference>
<evidence type="ECO:0000256" key="3">
    <source>
        <dbReference type="ARBA" id="ARBA00022750"/>
    </source>
</evidence>
<dbReference type="CDD" id="cd17039">
    <property type="entry name" value="Ubl_ubiquitin_like"/>
    <property type="match status" value="1"/>
</dbReference>
<dbReference type="PANTHER" id="PTHR12917:SF1">
    <property type="entry name" value="AT13091P"/>
    <property type="match status" value="1"/>
</dbReference>
<evidence type="ECO:0000259" key="5">
    <source>
        <dbReference type="PROSITE" id="PS50030"/>
    </source>
</evidence>
<dbReference type="OrthoDB" id="1047367at2759"/>
<dbReference type="InterPro" id="IPR009060">
    <property type="entry name" value="UBA-like_sf"/>
</dbReference>
<dbReference type="Pfam" id="PF09668">
    <property type="entry name" value="Asp_protease"/>
    <property type="match status" value="1"/>
</dbReference>
<dbReference type="Gene3D" id="2.40.70.10">
    <property type="entry name" value="Acid Proteases"/>
    <property type="match status" value="1"/>
</dbReference>
<dbReference type="PROSITE" id="PS50030">
    <property type="entry name" value="UBA"/>
    <property type="match status" value="1"/>
</dbReference>
<comment type="similarity">
    <text evidence="1">Belongs to the DDI1 family.</text>
</comment>
<keyword evidence="3" id="KW-0064">Aspartyl protease</keyword>
<evidence type="ECO:0000256" key="2">
    <source>
        <dbReference type="ARBA" id="ARBA00022670"/>
    </source>
</evidence>
<dbReference type="SMART" id="SM00165">
    <property type="entry name" value="UBA"/>
    <property type="match status" value="1"/>
</dbReference>
<feature type="domain" description="UBA" evidence="5">
    <location>
        <begin position="280"/>
        <end position="320"/>
    </location>
</feature>
<dbReference type="SUPFAM" id="SSF50630">
    <property type="entry name" value="Acid proteases"/>
    <property type="match status" value="1"/>
</dbReference>
<dbReference type="SUPFAM" id="SSF46934">
    <property type="entry name" value="UBA-like"/>
    <property type="match status" value="1"/>
</dbReference>
<evidence type="ECO:0000313" key="6">
    <source>
        <dbReference type="EMBL" id="KAG9392826.1"/>
    </source>
</evidence>
<accession>A0A8J6BWW3</accession>
<dbReference type="EMBL" id="JAHDYR010000031">
    <property type="protein sequence ID" value="KAG9392826.1"/>
    <property type="molecule type" value="Genomic_DNA"/>
</dbReference>
<gene>
    <name evidence="6" type="ORF">J8273_5759</name>
</gene>
<evidence type="ECO:0000313" key="7">
    <source>
        <dbReference type="Proteomes" id="UP000717585"/>
    </source>
</evidence>
<dbReference type="Gene3D" id="1.10.8.10">
    <property type="entry name" value="DNA helicase RuvA subunit, C-terminal domain"/>
    <property type="match status" value="1"/>
</dbReference>
<proteinExistence type="inferred from homology"/>
<comment type="caution">
    <text evidence="6">The sequence shown here is derived from an EMBL/GenBank/DDBJ whole genome shotgun (WGS) entry which is preliminary data.</text>
</comment>
<dbReference type="GO" id="GO:0006508">
    <property type="term" value="P:proteolysis"/>
    <property type="evidence" value="ECO:0007669"/>
    <property type="project" value="UniProtKB-KW"/>
</dbReference>
<evidence type="ECO:0000256" key="1">
    <source>
        <dbReference type="ARBA" id="ARBA00009136"/>
    </source>
</evidence>
<protein>
    <submittedName>
        <fullName evidence="6">Aspartyl protease</fullName>
    </submittedName>
</protein>
<dbReference type="InterPro" id="IPR029071">
    <property type="entry name" value="Ubiquitin-like_domsf"/>
</dbReference>
<evidence type="ECO:0000256" key="4">
    <source>
        <dbReference type="ARBA" id="ARBA00022801"/>
    </source>
</evidence>
<organism evidence="6 7">
    <name type="scientific">Carpediemonas membranifera</name>
    <dbReference type="NCBI Taxonomy" id="201153"/>
    <lineage>
        <taxon>Eukaryota</taxon>
        <taxon>Metamonada</taxon>
        <taxon>Carpediemonas-like organisms</taxon>
        <taxon>Carpediemonas</taxon>
    </lineage>
</organism>
<dbReference type="GO" id="GO:0004190">
    <property type="term" value="F:aspartic-type endopeptidase activity"/>
    <property type="evidence" value="ECO:0007669"/>
    <property type="project" value="UniProtKB-KW"/>
</dbReference>